<dbReference type="Proteomes" id="UP000218334">
    <property type="component" value="Unassembled WGS sequence"/>
</dbReference>
<reference evidence="3" key="1">
    <citation type="journal article" date="2017" name="Nat. Ecol. Evol.">
        <title>Genome expansion and lineage-specific genetic innovations in the forest pathogenic fungi Armillaria.</title>
        <authorList>
            <person name="Sipos G."/>
            <person name="Prasanna A.N."/>
            <person name="Walter M.C."/>
            <person name="O'Connor E."/>
            <person name="Balint B."/>
            <person name="Krizsan K."/>
            <person name="Kiss B."/>
            <person name="Hess J."/>
            <person name="Varga T."/>
            <person name="Slot J."/>
            <person name="Riley R."/>
            <person name="Boka B."/>
            <person name="Rigling D."/>
            <person name="Barry K."/>
            <person name="Lee J."/>
            <person name="Mihaltcheva S."/>
            <person name="LaButti K."/>
            <person name="Lipzen A."/>
            <person name="Waldron R."/>
            <person name="Moloney N.M."/>
            <person name="Sperisen C."/>
            <person name="Kredics L."/>
            <person name="Vagvoelgyi C."/>
            <person name="Patrignani A."/>
            <person name="Fitzpatrick D."/>
            <person name="Nagy I."/>
            <person name="Doyle S."/>
            <person name="Anderson J.B."/>
            <person name="Grigoriev I.V."/>
            <person name="Gueldener U."/>
            <person name="Muensterkoetter M."/>
            <person name="Nagy L.G."/>
        </authorList>
    </citation>
    <scope>NUCLEOTIDE SEQUENCE [LARGE SCALE GENOMIC DNA]</scope>
    <source>
        <strain evidence="3">28-4</strain>
    </source>
</reference>
<accession>A0A2H3BKN4</accession>
<feature type="compositionally biased region" description="Acidic residues" evidence="1">
    <location>
        <begin position="377"/>
        <end position="395"/>
    </location>
</feature>
<feature type="compositionally biased region" description="Acidic residues" evidence="1">
    <location>
        <begin position="326"/>
        <end position="338"/>
    </location>
</feature>
<feature type="region of interest" description="Disordered" evidence="1">
    <location>
        <begin position="305"/>
        <end position="395"/>
    </location>
</feature>
<proteinExistence type="predicted"/>
<sequence>MIGQPRTEKIKCMSLFWKINHDFLNPSGLPIKIGDFGEMDKETGSFQREGNIFEHPDSKDIMARWNDFINVVTIDHIFQRTGNVRQIDLPIGVGAGLTGTVEGNVTVQFQFTKKRGVLLCMYDVKHSVVPVLKTWVEALRDIPLFKAKVFVTETHTCSHYTLVMQTKGKRAGGMTARAAVPIPVAPAITASANVGFDVSGVTDADLLWQKTKSAECDSFVPMYHLKTIATTAPSAVSRFVHYFSGSPGVDFVDMDDASAADDSDVFEFGEPLLFGVNPPSNYLTLSGAADDSDVFEEFWEPLELDDAPPAPLAPSSDMHGVPVYEEFSEPGEPVELDDTPPAPLAPSSDMHGVPAYEEFSNPWEPDELDDVSPPWSDLDDSDSDEDDEDTDELNA</sequence>
<protein>
    <submittedName>
        <fullName evidence="2">Uncharacterized protein</fullName>
    </submittedName>
</protein>
<gene>
    <name evidence="2" type="ORF">ARMSODRAFT_1084289</name>
</gene>
<evidence type="ECO:0000313" key="2">
    <source>
        <dbReference type="EMBL" id="PBK70230.1"/>
    </source>
</evidence>
<keyword evidence="3" id="KW-1185">Reference proteome</keyword>
<organism evidence="2 3">
    <name type="scientific">Armillaria solidipes</name>
    <dbReference type="NCBI Taxonomy" id="1076256"/>
    <lineage>
        <taxon>Eukaryota</taxon>
        <taxon>Fungi</taxon>
        <taxon>Dikarya</taxon>
        <taxon>Basidiomycota</taxon>
        <taxon>Agaricomycotina</taxon>
        <taxon>Agaricomycetes</taxon>
        <taxon>Agaricomycetidae</taxon>
        <taxon>Agaricales</taxon>
        <taxon>Marasmiineae</taxon>
        <taxon>Physalacriaceae</taxon>
        <taxon>Armillaria</taxon>
    </lineage>
</organism>
<dbReference type="STRING" id="1076256.A0A2H3BKN4"/>
<dbReference type="AlphaFoldDB" id="A0A2H3BKN4"/>
<evidence type="ECO:0000313" key="3">
    <source>
        <dbReference type="Proteomes" id="UP000218334"/>
    </source>
</evidence>
<dbReference type="EMBL" id="KZ293427">
    <property type="protein sequence ID" value="PBK70230.1"/>
    <property type="molecule type" value="Genomic_DNA"/>
</dbReference>
<evidence type="ECO:0000256" key="1">
    <source>
        <dbReference type="SAM" id="MobiDB-lite"/>
    </source>
</evidence>
<name>A0A2H3BKN4_9AGAR</name>